<dbReference type="Proteomes" id="UP000292372">
    <property type="component" value="Unassembled WGS sequence"/>
</dbReference>
<dbReference type="InterPro" id="IPR012347">
    <property type="entry name" value="Ferritin-like"/>
</dbReference>
<dbReference type="OrthoDB" id="282393at2"/>
<evidence type="ECO:0000313" key="2">
    <source>
        <dbReference type="EMBL" id="TBN15669.1"/>
    </source>
</evidence>
<feature type="domain" description="DUF2383" evidence="1">
    <location>
        <begin position="8"/>
        <end position="115"/>
    </location>
</feature>
<evidence type="ECO:0000259" key="1">
    <source>
        <dbReference type="Pfam" id="PF09537"/>
    </source>
</evidence>
<dbReference type="Pfam" id="PF09537">
    <property type="entry name" value="DUF2383"/>
    <property type="match status" value="1"/>
</dbReference>
<dbReference type="EMBL" id="SIRS01000004">
    <property type="protein sequence ID" value="TBN15669.1"/>
    <property type="molecule type" value="Genomic_DNA"/>
</dbReference>
<proteinExistence type="predicted"/>
<dbReference type="Gene3D" id="1.20.1260.10">
    <property type="match status" value="1"/>
</dbReference>
<gene>
    <name evidence="2" type="ORF">EYD46_11125</name>
</gene>
<evidence type="ECO:0000313" key="3">
    <source>
        <dbReference type="Proteomes" id="UP000292372"/>
    </source>
</evidence>
<name>A0A4Q9FQX8_9FLAO</name>
<comment type="caution">
    <text evidence="2">The sequence shown here is derived from an EMBL/GenBank/DDBJ whole genome shotgun (WGS) entry which is preliminary data.</text>
</comment>
<organism evidence="2 3">
    <name type="scientific">Hyunsoonleella pacifica</name>
    <dbReference type="NCBI Taxonomy" id="1080224"/>
    <lineage>
        <taxon>Bacteria</taxon>
        <taxon>Pseudomonadati</taxon>
        <taxon>Bacteroidota</taxon>
        <taxon>Flavobacteriia</taxon>
        <taxon>Flavobacteriales</taxon>
        <taxon>Flavobacteriaceae</taxon>
    </lineage>
</organism>
<protein>
    <submittedName>
        <fullName evidence="2">DUF2383 domain-containing protein</fullName>
    </submittedName>
</protein>
<dbReference type="RefSeq" id="WP_130937221.1">
    <property type="nucleotide sequence ID" value="NZ_BMEE01000003.1"/>
</dbReference>
<reference evidence="2 3" key="1">
    <citation type="journal article" date="2015" name="Int. J. Syst. Evol. Microbiol.">
        <title>Hyunsoonleella pacifica sp. nov., isolated from seawater of South Pacific Gyre.</title>
        <authorList>
            <person name="Gao X."/>
            <person name="Zhang Z."/>
            <person name="Dai X."/>
            <person name="Zhang X.H."/>
        </authorList>
    </citation>
    <scope>NUCLEOTIDE SEQUENCE [LARGE SCALE GENOMIC DNA]</scope>
    <source>
        <strain evidence="2 3">SW033</strain>
    </source>
</reference>
<dbReference type="InterPro" id="IPR019052">
    <property type="entry name" value="DUF2383"/>
</dbReference>
<sequence>MRYLKRNLEKLNSLLQLNHEMKTIYEMSSHIALGAELEALLKRYSFQRSEFSNDLKAQILDMGGVPSIQDRLSSVNNQFLDVINRLVMDNEVDNILRHICNVEQMSIDNYNNFLQELHIPVSVCKLLIGQRDDFQNNISIIETKAVLEA</sequence>
<keyword evidence="3" id="KW-1185">Reference proteome</keyword>
<dbReference type="AlphaFoldDB" id="A0A4Q9FQX8"/>
<accession>A0A4Q9FQX8</accession>